<dbReference type="SUPFAM" id="SSF54160">
    <property type="entry name" value="Chromo domain-like"/>
    <property type="match status" value="1"/>
</dbReference>
<dbReference type="Gene3D" id="2.30.30.490">
    <property type="match status" value="1"/>
</dbReference>
<feature type="compositionally biased region" description="Acidic residues" evidence="10">
    <location>
        <begin position="360"/>
        <end position="374"/>
    </location>
</feature>
<reference evidence="13" key="1">
    <citation type="submission" date="2022-07" db="EMBL/GenBank/DDBJ databases">
        <authorList>
            <person name="Macas J."/>
            <person name="Novak P."/>
            <person name="Neumann P."/>
        </authorList>
    </citation>
    <scope>NUCLEOTIDE SEQUENCE</scope>
</reference>
<dbReference type="PANTHER" id="PTHR10629">
    <property type="entry name" value="CYTOSINE-SPECIFIC METHYLTRANSFERASE"/>
    <property type="match status" value="1"/>
</dbReference>
<dbReference type="PANTHER" id="PTHR10629:SF50">
    <property type="entry name" value="DNA (CYTOSINE-5)-METHYLTRANSFERASE CMT3"/>
    <property type="match status" value="1"/>
</dbReference>
<dbReference type="SUPFAM" id="SSF53335">
    <property type="entry name" value="S-adenosyl-L-methionine-dependent methyltransferases"/>
    <property type="match status" value="1"/>
</dbReference>
<dbReference type="SMART" id="SM00439">
    <property type="entry name" value="BAH"/>
    <property type="match status" value="1"/>
</dbReference>
<dbReference type="PROSITE" id="PS51679">
    <property type="entry name" value="SAM_MT_C5"/>
    <property type="match status" value="1"/>
</dbReference>
<dbReference type="InterPro" id="IPR050390">
    <property type="entry name" value="C5-Methyltransferase"/>
</dbReference>
<dbReference type="Pfam" id="PF01426">
    <property type="entry name" value="BAH"/>
    <property type="match status" value="1"/>
</dbReference>
<organism evidence="13 14">
    <name type="scientific">Cuscuta europaea</name>
    <name type="common">European dodder</name>
    <dbReference type="NCBI Taxonomy" id="41803"/>
    <lineage>
        <taxon>Eukaryota</taxon>
        <taxon>Viridiplantae</taxon>
        <taxon>Streptophyta</taxon>
        <taxon>Embryophyta</taxon>
        <taxon>Tracheophyta</taxon>
        <taxon>Spermatophyta</taxon>
        <taxon>Magnoliopsida</taxon>
        <taxon>eudicotyledons</taxon>
        <taxon>Gunneridae</taxon>
        <taxon>Pentapetalae</taxon>
        <taxon>asterids</taxon>
        <taxon>lamiids</taxon>
        <taxon>Solanales</taxon>
        <taxon>Convolvulaceae</taxon>
        <taxon>Cuscuteae</taxon>
        <taxon>Cuscuta</taxon>
        <taxon>Cuscuta subgen. Cuscuta</taxon>
    </lineage>
</organism>
<dbReference type="GO" id="GO:0003682">
    <property type="term" value="F:chromatin binding"/>
    <property type="evidence" value="ECO:0007669"/>
    <property type="project" value="InterPro"/>
</dbReference>
<dbReference type="EMBL" id="CAMAPE010000008">
    <property type="protein sequence ID" value="CAH9072218.1"/>
    <property type="molecule type" value="Genomic_DNA"/>
</dbReference>
<comment type="subcellular location">
    <subcellularLocation>
        <location evidence="1">Nucleus</location>
    </subcellularLocation>
</comment>
<dbReference type="PROSITE" id="PS00598">
    <property type="entry name" value="CHROMO_1"/>
    <property type="match status" value="1"/>
</dbReference>
<name>A0A9P0YQT9_CUSEU</name>
<comment type="similarity">
    <text evidence="9">Belongs to the class I-like SAM-binding methyltransferase superfamily. C5-methyltransferase family.</text>
</comment>
<dbReference type="GO" id="GO:0044027">
    <property type="term" value="P:negative regulation of gene expression via chromosomal CpG island methylation"/>
    <property type="evidence" value="ECO:0007669"/>
    <property type="project" value="TreeGrafter"/>
</dbReference>
<dbReference type="InterPro" id="IPR018117">
    <property type="entry name" value="C5_DNA_meth_AS"/>
</dbReference>
<evidence type="ECO:0000256" key="1">
    <source>
        <dbReference type="ARBA" id="ARBA00004123"/>
    </source>
</evidence>
<evidence type="ECO:0000256" key="5">
    <source>
        <dbReference type="ARBA" id="ARBA00022691"/>
    </source>
</evidence>
<protein>
    <recommendedName>
        <fullName evidence="2">DNA (cytosine-5-)-methyltransferase</fullName>
        <ecNumber evidence="2">2.1.1.37</ecNumber>
    </recommendedName>
</protein>
<dbReference type="Pfam" id="PF00385">
    <property type="entry name" value="Chromo"/>
    <property type="match status" value="1"/>
</dbReference>
<dbReference type="InterPro" id="IPR023779">
    <property type="entry name" value="Chromodomain_CS"/>
</dbReference>
<evidence type="ECO:0000256" key="3">
    <source>
        <dbReference type="ARBA" id="ARBA00022603"/>
    </source>
</evidence>
<dbReference type="GO" id="GO:0032259">
    <property type="term" value="P:methylation"/>
    <property type="evidence" value="ECO:0007669"/>
    <property type="project" value="UniProtKB-KW"/>
</dbReference>
<dbReference type="InterPro" id="IPR016197">
    <property type="entry name" value="Chromo-like_dom_sf"/>
</dbReference>
<dbReference type="InterPro" id="IPR029063">
    <property type="entry name" value="SAM-dependent_MTases_sf"/>
</dbReference>
<dbReference type="PROSITE" id="PS50013">
    <property type="entry name" value="CHROMO_2"/>
    <property type="match status" value="1"/>
</dbReference>
<dbReference type="Proteomes" id="UP001152484">
    <property type="component" value="Unassembled WGS sequence"/>
</dbReference>
<dbReference type="InterPro" id="IPR043151">
    <property type="entry name" value="BAH_sf"/>
</dbReference>
<feature type="region of interest" description="Disordered" evidence="10">
    <location>
        <begin position="1"/>
        <end position="54"/>
    </location>
</feature>
<dbReference type="GO" id="GO:0005634">
    <property type="term" value="C:nucleus"/>
    <property type="evidence" value="ECO:0007669"/>
    <property type="project" value="UniProtKB-SubCell"/>
</dbReference>
<evidence type="ECO:0000313" key="13">
    <source>
        <dbReference type="EMBL" id="CAH9072218.1"/>
    </source>
</evidence>
<keyword evidence="4 9" id="KW-0808">Transferase</keyword>
<keyword evidence="6" id="KW-0238">DNA-binding</keyword>
<keyword evidence="7" id="KW-0539">Nucleus</keyword>
<evidence type="ECO:0000259" key="12">
    <source>
        <dbReference type="PROSITE" id="PS51038"/>
    </source>
</evidence>
<keyword evidence="3 9" id="KW-0489">Methyltransferase</keyword>
<dbReference type="GO" id="GO:0003677">
    <property type="term" value="F:DNA binding"/>
    <property type="evidence" value="ECO:0007669"/>
    <property type="project" value="UniProtKB-KW"/>
</dbReference>
<dbReference type="InterPro" id="IPR001525">
    <property type="entry name" value="C5_MeTfrase"/>
</dbReference>
<dbReference type="PROSITE" id="PS00094">
    <property type="entry name" value="C5_MTASE_1"/>
    <property type="match status" value="1"/>
</dbReference>
<evidence type="ECO:0000256" key="10">
    <source>
        <dbReference type="SAM" id="MobiDB-lite"/>
    </source>
</evidence>
<feature type="region of interest" description="Disordered" evidence="10">
    <location>
        <begin position="355"/>
        <end position="374"/>
    </location>
</feature>
<feature type="active site" evidence="9">
    <location>
        <position position="455"/>
    </location>
</feature>
<sequence length="826" mass="93632">MTPKREASSSASASVRRHKRGRQVDPPEPEEEQGSGGIEAVEEDSRPNEDEDMFIGAPVPDVEARQRWPHRYQGTKLKANGGSRMINSQDEHQNIIQAKCHFTRLKVDGQIYCLEDDAYVKAVEDEDNYICKIVEMFEAVDGMRYFTAQWFYRAKDTVIKSHDKFIDSRRVFYSELKDDNPINCLVQKLNIHSFLPKVNANVTESIPVECDFYYNMMYLLPYSTFISLPCDIVDEADSEPNSTLSIETDAGERVDHVFEKTLLDLYSGCGAMSTGLCLGAANNGVKLVTKWAVDFNKHACDSLRLNHPETQVRNEPAEDFLCLLREWESLCVSCSLIKSNSLPHPCLNLANHNSEKTDSYNEEEDDESNSDAEDEVYDVEQVVDVCFGDLKKTGKSGLYFKIRWKGYGEADDTWEPAEGLSDCEQKMKEFVQNGFEAKILPLPGSVDVICGGPPCQGISGFNRFRNSENPLEDPKNKQLEVFMDIVNFLRPRFVLMENVVDIVKFSHGFLGRHALSRLVGMDYQTRLGMMVAGSYGLPQFRARVFIWGALLGEKLPQYPLPTHNVSVRGFLPTEFEPNMVAYDEGCGYGLKRKLFLGDAISDLPHVKNDESRDEMEYVDKPKNGFQKSIRLGRDGMPGHFLYDHRPLKLNEDDYMRVCQIPKCKGANFRNLTGVIVRDNRVEWDQKVKRVYLPSGKPLVPDYLMTLVRGTSTEPFARLWWDEIVPTVVTRALPHNRAILHPEQDRVLTVRENARLQGFPDYYKLCGPIKERYIQVGNAVAMPVARALGYSLALVFKGESGTKPLFILPEGFAEVSLPANQQSSQNS</sequence>
<dbReference type="OrthoDB" id="5376140at2759"/>
<feature type="domain" description="Chromo" evidence="11">
    <location>
        <begin position="377"/>
        <end position="430"/>
    </location>
</feature>
<evidence type="ECO:0000256" key="6">
    <source>
        <dbReference type="ARBA" id="ARBA00023125"/>
    </source>
</evidence>
<dbReference type="GO" id="GO:0003886">
    <property type="term" value="F:DNA (cytosine-5-)-methyltransferase activity"/>
    <property type="evidence" value="ECO:0007669"/>
    <property type="project" value="UniProtKB-EC"/>
</dbReference>
<dbReference type="FunFam" id="2.30.30.490:FF:000011">
    <property type="entry name" value="DNA (cytosine-5)-methyltransferase 1"/>
    <property type="match status" value="1"/>
</dbReference>
<evidence type="ECO:0000256" key="9">
    <source>
        <dbReference type="PROSITE-ProRule" id="PRU01016"/>
    </source>
</evidence>
<dbReference type="AlphaFoldDB" id="A0A9P0YQT9"/>
<comment type="caution">
    <text evidence="13">The sequence shown here is derived from an EMBL/GenBank/DDBJ whole genome shotgun (WGS) entry which is preliminary data.</text>
</comment>
<dbReference type="FunFam" id="3.90.120.10:FF:000003">
    <property type="entry name" value="DNA (cytosine-5)-methyltransferase 1"/>
    <property type="match status" value="1"/>
</dbReference>
<evidence type="ECO:0000256" key="4">
    <source>
        <dbReference type="ARBA" id="ARBA00022679"/>
    </source>
</evidence>
<dbReference type="PROSITE" id="PS51038">
    <property type="entry name" value="BAH"/>
    <property type="match status" value="1"/>
</dbReference>
<gene>
    <name evidence="13" type="ORF">CEURO_LOCUS4233</name>
</gene>
<dbReference type="Pfam" id="PF00145">
    <property type="entry name" value="DNA_methylase"/>
    <property type="match status" value="1"/>
</dbReference>
<dbReference type="InterPro" id="IPR000953">
    <property type="entry name" value="Chromo/chromo_shadow_dom"/>
</dbReference>
<dbReference type="PRINTS" id="PR00105">
    <property type="entry name" value="C5METTRFRASE"/>
</dbReference>
<keyword evidence="5 9" id="KW-0949">S-adenosyl-L-methionine</keyword>
<dbReference type="EC" id="2.1.1.37" evidence="2"/>
<evidence type="ECO:0000313" key="14">
    <source>
        <dbReference type="Proteomes" id="UP001152484"/>
    </source>
</evidence>
<dbReference type="InterPro" id="IPR001025">
    <property type="entry name" value="BAH_dom"/>
</dbReference>
<dbReference type="InterPro" id="IPR023780">
    <property type="entry name" value="Chromo_domain"/>
</dbReference>
<keyword evidence="14" id="KW-1185">Reference proteome</keyword>
<dbReference type="SMART" id="SM00298">
    <property type="entry name" value="CHROMO"/>
    <property type="match status" value="1"/>
</dbReference>
<dbReference type="Gene3D" id="3.90.120.10">
    <property type="entry name" value="DNA Methylase, subunit A, domain 2"/>
    <property type="match status" value="1"/>
</dbReference>
<evidence type="ECO:0000256" key="7">
    <source>
        <dbReference type="ARBA" id="ARBA00023242"/>
    </source>
</evidence>
<dbReference type="CDD" id="cd18635">
    <property type="entry name" value="CD_CMT3_like"/>
    <property type="match status" value="1"/>
</dbReference>
<proteinExistence type="inferred from homology"/>
<comment type="catalytic activity">
    <reaction evidence="8">
        <text>a 2'-deoxycytidine in DNA + S-adenosyl-L-methionine = a 5-methyl-2'-deoxycytidine in DNA + S-adenosyl-L-homocysteine + H(+)</text>
        <dbReference type="Rhea" id="RHEA:13681"/>
        <dbReference type="Rhea" id="RHEA-COMP:11369"/>
        <dbReference type="Rhea" id="RHEA-COMP:11370"/>
        <dbReference type="ChEBI" id="CHEBI:15378"/>
        <dbReference type="ChEBI" id="CHEBI:57856"/>
        <dbReference type="ChEBI" id="CHEBI:59789"/>
        <dbReference type="ChEBI" id="CHEBI:85452"/>
        <dbReference type="ChEBI" id="CHEBI:85454"/>
        <dbReference type="EC" id="2.1.1.37"/>
    </reaction>
</comment>
<evidence type="ECO:0000256" key="8">
    <source>
        <dbReference type="ARBA" id="ARBA00047422"/>
    </source>
</evidence>
<evidence type="ECO:0000256" key="2">
    <source>
        <dbReference type="ARBA" id="ARBA00011975"/>
    </source>
</evidence>
<dbReference type="Gene3D" id="3.40.50.150">
    <property type="entry name" value="Vaccinia Virus protein VP39"/>
    <property type="match status" value="2"/>
</dbReference>
<accession>A0A9P0YQT9</accession>
<feature type="non-terminal residue" evidence="13">
    <location>
        <position position="1"/>
    </location>
</feature>
<feature type="domain" description="BAH" evidence="12">
    <location>
        <begin position="110"/>
        <end position="229"/>
    </location>
</feature>
<evidence type="ECO:0000259" key="11">
    <source>
        <dbReference type="PROSITE" id="PS50013"/>
    </source>
</evidence>